<evidence type="ECO:0000256" key="6">
    <source>
        <dbReference type="ARBA" id="ARBA00023136"/>
    </source>
</evidence>
<evidence type="ECO:0000256" key="4">
    <source>
        <dbReference type="ARBA" id="ARBA00022692"/>
    </source>
</evidence>
<feature type="transmembrane region" description="Helical" evidence="8">
    <location>
        <begin position="319"/>
        <end position="339"/>
    </location>
</feature>
<evidence type="ECO:0000256" key="5">
    <source>
        <dbReference type="ARBA" id="ARBA00022989"/>
    </source>
</evidence>
<name>A0A7E5VGJ0_TRINI</name>
<evidence type="ECO:0000256" key="2">
    <source>
        <dbReference type="ARBA" id="ARBA00005327"/>
    </source>
</evidence>
<proteinExistence type="inferred from homology"/>
<evidence type="ECO:0000313" key="9">
    <source>
        <dbReference type="Proteomes" id="UP000322000"/>
    </source>
</evidence>
<accession>A0A7E5VGJ0</accession>
<comment type="similarity">
    <text evidence="2">Belongs to the insect chemoreceptor superfamily. Gustatory receptor (GR) family. Gr5a subfamily.</text>
</comment>
<dbReference type="GO" id="GO:0005886">
    <property type="term" value="C:plasma membrane"/>
    <property type="evidence" value="ECO:0007669"/>
    <property type="project" value="UniProtKB-SubCell"/>
</dbReference>
<evidence type="ECO:0000256" key="3">
    <source>
        <dbReference type="ARBA" id="ARBA00022475"/>
    </source>
</evidence>
<sequence>MYSKEFRKLLRPNNLLLPKQPNHDDFLYVIRKVFHLSSLFGVYGSKSYMNLLWSAVVLGSLLIIEVMAIWKVIKALAGLARDISGNRSVTARLSGTIFYSISILSLILSSKLCYSWRKLSQVWAKVERSVGVNIPADKTLKRRMVCVAGTMMFFSLLEHVLSIASSIGVDCPVPLMLKRYVLVSHGFIFMGQDYSEWFALPLVIISTIASLLWNFQDQLIVLISMGLTSRYHRLNQCLAKICLLEKKQMQSDKRVEAVKVYTWRKLREAYVKQASLVRSMDSALGGIIIFSCSCNFYFICLQLFLVITQGPSSNILTGIYYVVSLLWLCVRVGSVVLAASDVNVHSRIALKYLYSYETHGYNVEVDRLQDQLTKDYIALSGMGFFYLNKTILLQMAGAIITYELVLIQFDDQGNDGLQVNITK</sequence>
<organism evidence="9 10">
    <name type="scientific">Trichoplusia ni</name>
    <name type="common">Cabbage looper</name>
    <dbReference type="NCBI Taxonomy" id="7111"/>
    <lineage>
        <taxon>Eukaryota</taxon>
        <taxon>Metazoa</taxon>
        <taxon>Ecdysozoa</taxon>
        <taxon>Arthropoda</taxon>
        <taxon>Hexapoda</taxon>
        <taxon>Insecta</taxon>
        <taxon>Pterygota</taxon>
        <taxon>Neoptera</taxon>
        <taxon>Endopterygota</taxon>
        <taxon>Lepidoptera</taxon>
        <taxon>Glossata</taxon>
        <taxon>Ditrysia</taxon>
        <taxon>Noctuoidea</taxon>
        <taxon>Noctuidae</taxon>
        <taxon>Plusiinae</taxon>
        <taxon>Trichoplusia</taxon>
    </lineage>
</organism>
<dbReference type="PANTHER" id="PTHR21421">
    <property type="entry name" value="GUSTATORY RECEPTOR"/>
    <property type="match status" value="1"/>
</dbReference>
<keyword evidence="4 8" id="KW-0812">Transmembrane</keyword>
<dbReference type="GO" id="GO:0033041">
    <property type="term" value="F:sweet taste receptor activity"/>
    <property type="evidence" value="ECO:0007669"/>
    <property type="project" value="TreeGrafter"/>
</dbReference>
<dbReference type="KEGG" id="tnl:113493581"/>
<dbReference type="InParanoid" id="A0A7E5VGJ0"/>
<feature type="transmembrane region" description="Helical" evidence="8">
    <location>
        <begin position="145"/>
        <end position="169"/>
    </location>
</feature>
<dbReference type="InterPro" id="IPR009318">
    <property type="entry name" value="Gustatory_rcpt"/>
</dbReference>
<feature type="transmembrane region" description="Helical" evidence="8">
    <location>
        <begin position="283"/>
        <end position="307"/>
    </location>
</feature>
<feature type="transmembrane region" description="Helical" evidence="8">
    <location>
        <begin position="93"/>
        <end position="114"/>
    </location>
</feature>
<dbReference type="Proteomes" id="UP000322000">
    <property type="component" value="Chromosome 4"/>
</dbReference>
<feature type="transmembrane region" description="Helical" evidence="8">
    <location>
        <begin position="197"/>
        <end position="215"/>
    </location>
</feature>
<gene>
    <name evidence="10" type="primary">LOC113493581</name>
</gene>
<comment type="subcellular location">
    <subcellularLocation>
        <location evidence="1">Cell membrane</location>
        <topology evidence="1">Multi-pass membrane protein</topology>
    </subcellularLocation>
</comment>
<feature type="transmembrane region" description="Helical" evidence="8">
    <location>
        <begin position="51"/>
        <end position="73"/>
    </location>
</feature>
<dbReference type="PANTHER" id="PTHR21421:SF34">
    <property type="entry name" value="GUSTATORY RECEPTOR FOR SUGAR TASTE 61A-RELATED"/>
    <property type="match status" value="1"/>
</dbReference>
<keyword evidence="9" id="KW-1185">Reference proteome</keyword>
<dbReference type="Pfam" id="PF06151">
    <property type="entry name" value="Trehalose_recp"/>
    <property type="match status" value="1"/>
</dbReference>
<keyword evidence="5 8" id="KW-1133">Transmembrane helix</keyword>
<dbReference type="GeneID" id="113493581"/>
<dbReference type="AlphaFoldDB" id="A0A7E5VGJ0"/>
<dbReference type="OrthoDB" id="5800391at2759"/>
<dbReference type="RefSeq" id="XP_026727422.1">
    <property type="nucleotide sequence ID" value="XM_026871621.1"/>
</dbReference>
<keyword evidence="3" id="KW-1003">Cell membrane</keyword>
<reference evidence="10" key="1">
    <citation type="submission" date="2025-08" db="UniProtKB">
        <authorList>
            <consortium name="RefSeq"/>
        </authorList>
    </citation>
    <scope>IDENTIFICATION</scope>
</reference>
<keyword evidence="6 8" id="KW-0472">Membrane</keyword>
<evidence type="ECO:0000256" key="8">
    <source>
        <dbReference type="SAM" id="Phobius"/>
    </source>
</evidence>
<evidence type="ECO:0000256" key="7">
    <source>
        <dbReference type="ARBA" id="ARBA00023170"/>
    </source>
</evidence>
<keyword evidence="7" id="KW-0675">Receptor</keyword>
<evidence type="ECO:0000313" key="10">
    <source>
        <dbReference type="RefSeq" id="XP_026727422.1"/>
    </source>
</evidence>
<protein>
    <submittedName>
        <fullName evidence="10">Gustatory receptor for sugar taste 64a-like</fullName>
    </submittedName>
</protein>
<evidence type="ECO:0000256" key="1">
    <source>
        <dbReference type="ARBA" id="ARBA00004651"/>
    </source>
</evidence>